<dbReference type="InterPro" id="IPR000073">
    <property type="entry name" value="AB_hydrolase_1"/>
</dbReference>
<dbReference type="Proteomes" id="UP001364224">
    <property type="component" value="Unassembled WGS sequence"/>
</dbReference>
<dbReference type="PANTHER" id="PTHR43798">
    <property type="entry name" value="MONOACYLGLYCEROL LIPASE"/>
    <property type="match status" value="1"/>
</dbReference>
<evidence type="ECO:0000313" key="3">
    <source>
        <dbReference type="Proteomes" id="UP001364224"/>
    </source>
</evidence>
<dbReference type="InterPro" id="IPR029058">
    <property type="entry name" value="AB_hydrolase_fold"/>
</dbReference>
<name>A0ABU8BLS2_9BRAD</name>
<evidence type="ECO:0000259" key="1">
    <source>
        <dbReference type="Pfam" id="PF00561"/>
    </source>
</evidence>
<dbReference type="InterPro" id="IPR050266">
    <property type="entry name" value="AB_hydrolase_sf"/>
</dbReference>
<accession>A0ABU8BLS2</accession>
<dbReference type="RefSeq" id="WP_334487636.1">
    <property type="nucleotide sequence ID" value="NZ_JAZHRV010000001.1"/>
</dbReference>
<protein>
    <submittedName>
        <fullName evidence="2">Pimeloyl-ACP methyl ester carboxylesterase</fullName>
    </submittedName>
</protein>
<feature type="domain" description="AB hydrolase-1" evidence="1">
    <location>
        <begin position="85"/>
        <end position="192"/>
    </location>
</feature>
<dbReference type="PRINTS" id="PR00412">
    <property type="entry name" value="EPOXHYDRLASE"/>
</dbReference>
<comment type="caution">
    <text evidence="2">The sequence shown here is derived from an EMBL/GenBank/DDBJ whole genome shotgun (WGS) entry which is preliminary data.</text>
</comment>
<dbReference type="PANTHER" id="PTHR43798:SF33">
    <property type="entry name" value="HYDROLASE, PUTATIVE (AFU_ORTHOLOGUE AFUA_2G14860)-RELATED"/>
    <property type="match status" value="1"/>
</dbReference>
<keyword evidence="3" id="KW-1185">Reference proteome</keyword>
<sequence>MGANTETTRRETLAEGIGALVLAFATSPAEADENAVVPSTYRASDEALADTSDQALVKRLPGFSNDDADVNGIRLHFVQGGSGQPLFLLGGGGQTWWQFHKIMPDLAKHFRVIVVDIRGQGSSGKPATGYDKKTMADDIRSLAQHLGYKRIYIAGHDIGAMVAYSFAANYPDETQRVALLDVPHPFEGFQQISILPPPGAYDLSNPNHPPHPWWFALNQVSDLPEKLLQGRMNILLNWMFDYLARDKTAISPFDRAVYIAAYEAPGAISANTRWYQTFGQDIEDLKHYGKLKTPVLGLGGISYSFLAEFLSKYAESATLIELKNTGHWVAEERPGETTAALVKFFQ</sequence>
<dbReference type="Pfam" id="PF00561">
    <property type="entry name" value="Abhydrolase_1"/>
    <property type="match status" value="1"/>
</dbReference>
<dbReference type="InterPro" id="IPR000639">
    <property type="entry name" value="Epox_hydrolase-like"/>
</dbReference>
<organism evidence="2 3">
    <name type="scientific">Bradyrhizobium algeriense</name>
    <dbReference type="NCBI Taxonomy" id="634784"/>
    <lineage>
        <taxon>Bacteria</taxon>
        <taxon>Pseudomonadati</taxon>
        <taxon>Pseudomonadota</taxon>
        <taxon>Alphaproteobacteria</taxon>
        <taxon>Hyphomicrobiales</taxon>
        <taxon>Nitrobacteraceae</taxon>
        <taxon>Bradyrhizobium</taxon>
    </lineage>
</organism>
<dbReference type="PRINTS" id="PR00111">
    <property type="entry name" value="ABHYDROLASE"/>
</dbReference>
<gene>
    <name evidence="2" type="ORF">V1286_007033</name>
</gene>
<reference evidence="2 3" key="1">
    <citation type="submission" date="2024-02" db="EMBL/GenBank/DDBJ databases">
        <title>Adaptive strategies in a cosmopolitan and abundant soil bacterium.</title>
        <authorList>
            <person name="Carini P."/>
        </authorList>
    </citation>
    <scope>NUCLEOTIDE SEQUENCE [LARGE SCALE GENOMIC DNA]</scope>
    <source>
        <strain evidence="2 3">AZCC 1608</strain>
    </source>
</reference>
<dbReference type="EMBL" id="JAZHRV010000001">
    <property type="protein sequence ID" value="MEH2559504.1"/>
    <property type="molecule type" value="Genomic_DNA"/>
</dbReference>
<evidence type="ECO:0000313" key="2">
    <source>
        <dbReference type="EMBL" id="MEH2559504.1"/>
    </source>
</evidence>
<proteinExistence type="predicted"/>
<dbReference type="Gene3D" id="3.40.50.1820">
    <property type="entry name" value="alpha/beta hydrolase"/>
    <property type="match status" value="1"/>
</dbReference>
<dbReference type="SUPFAM" id="SSF53474">
    <property type="entry name" value="alpha/beta-Hydrolases"/>
    <property type="match status" value="1"/>
</dbReference>